<name>I1YFV0_METFJ</name>
<gene>
    <name evidence="13" type="ordered locus">Q7C_622</name>
</gene>
<dbReference type="SMART" id="SM00052">
    <property type="entry name" value="EAL"/>
    <property type="match status" value="1"/>
</dbReference>
<sequence length="1122" mass="126123">MESVTLAWVPSKRSLLISAVLAMVYLLVGLFCLRYCGLGYISVAYLPAGIALAAALHFGLPVAVPSVLIGTFFLNCLSLQDYAGITWPIAVISASIAIGNAIQVVIATWIFRRFVSSPLQLETDRQILQFMLMVPLVSVFSASINAPILAAAGFNNYFSSWANWAGWWLGDAVGTLIAVPLTISVLDKSSSLWRQRRYIMGLPVVMLFVTVILISESVARFEIADTENRFRIRTQEVGTLFQIALNSQELVQDSVAQLFVSSDQVTRSEFRAFVRWATSKNPDIQVIEWLPKVTQSQRNDYEKKQQTYFGPAFSITDITEDKQLVVARERETYFPITYLEPESNQMAPGFDPTSSLVSNAAIQTAIASGSTYARPPLVLVEENYQARVLMLYRPVYEDAEGGMTLDKSAAQLAGLVNVAIRAEDFVENILGRSEETEFVIRWQDVLSGEFYYDLPLETAPVFSHNVNIMAAGREMRLIFSPTQLFLAHNQSSQALFVMIAGYLLTGLLMALILSITGRTHQVSKEVSRRTEQLSNATERAISSEKRIREVLAQVQQTQTRLKLSDVAFNAASEGFLITDASRQVIAVNAAYVQITGFSESEVLGQFPKLLDQTLNDEVIFRKLWVDLNQHGLWRGELLSRRKDGEIFSVYLSMSVVRNEQQLPSHYVAVFTDISESKQAQLIIEHHANFDLLTGLPNRRLFNDRLAQEIRHAQRDKKKLCLLFLDLDRFKDINDTLGHDAGDELLQNMASRIQSCLRESDTVARLGGDEFTVILSGLEDVDNAVQIAQKIIDAIQQPLKIHNQAIRITTSIGLTVYPDDGATPGLLLQNADRAMYSAKDANGGVYRRYNAELESTWQSRAFILHELETALAEGQFEIYYQPVIHARNGAISAEALVRWRHPERGVISPAEFLPVAERMGLIGKIDDFVFAQVCFQIRHWQDNGMGDIAVSINRSAQDFGNLTGRLDWVDYIQQHEIASHLLTLEITEGVLLQRSTETRNLLRHLRHFGVRISIDDFGTGYSSLAYLKQLEVDYLKIDKSFIRDLETDANDKAIIEAIIVMAKRLDIGIVAEGVETESQLRLLTELGCDWIQGFYYARPMACPDFEQFVRDWRKNVSLGKHIF</sequence>
<dbReference type="PROSITE" id="PS50883">
    <property type="entry name" value="EAL"/>
    <property type="match status" value="1"/>
</dbReference>
<evidence type="ECO:0000259" key="8">
    <source>
        <dbReference type="PROSITE" id="PS50112"/>
    </source>
</evidence>
<dbReference type="STRING" id="754477.Q7C_622"/>
<evidence type="ECO:0000313" key="13">
    <source>
        <dbReference type="EMBL" id="AFJ01793.1"/>
    </source>
</evidence>
<comment type="subcellular location">
    <subcellularLocation>
        <location evidence="2">Cell membrane</location>
        <topology evidence="2">Multi-pass membrane protein</topology>
    </subcellularLocation>
</comment>
<keyword evidence="14" id="KW-1185">Reference proteome</keyword>
<dbReference type="InterPro" id="IPR042240">
    <property type="entry name" value="CHASE_sf"/>
</dbReference>
<evidence type="ECO:0000256" key="2">
    <source>
        <dbReference type="ARBA" id="ARBA00004651"/>
    </source>
</evidence>
<dbReference type="Pfam" id="PF05231">
    <property type="entry name" value="MASE1"/>
    <property type="match status" value="1"/>
</dbReference>
<evidence type="ECO:0000256" key="5">
    <source>
        <dbReference type="ARBA" id="ARBA00022989"/>
    </source>
</evidence>
<dbReference type="Pfam" id="PF13426">
    <property type="entry name" value="PAS_9"/>
    <property type="match status" value="1"/>
</dbReference>
<dbReference type="NCBIfam" id="TIGR00229">
    <property type="entry name" value="sensory_box"/>
    <property type="match status" value="1"/>
</dbReference>
<dbReference type="SUPFAM" id="SSF141868">
    <property type="entry name" value="EAL domain-like"/>
    <property type="match status" value="1"/>
</dbReference>
<dbReference type="PROSITE" id="PS50839">
    <property type="entry name" value="CHASE"/>
    <property type="match status" value="1"/>
</dbReference>
<dbReference type="InterPro" id="IPR001610">
    <property type="entry name" value="PAC"/>
</dbReference>
<feature type="domain" description="PAS" evidence="8">
    <location>
        <begin position="567"/>
        <end position="605"/>
    </location>
</feature>
<dbReference type="InterPro" id="IPR007895">
    <property type="entry name" value="MASE1"/>
</dbReference>
<dbReference type="PANTHER" id="PTHR44757">
    <property type="entry name" value="DIGUANYLATE CYCLASE DGCP"/>
    <property type="match status" value="1"/>
</dbReference>
<reference evidence="13 14" key="1">
    <citation type="journal article" date="2012" name="J. Bacteriol.">
        <title>Complete genome sequences of Methylophaga sp. strain JAM1 and Methylophaga sp. strain JAM7.</title>
        <authorList>
            <person name="Villeneuve C."/>
            <person name="Martineau C."/>
            <person name="Mauffrey F."/>
            <person name="Villemur R."/>
        </authorList>
    </citation>
    <scope>NUCLEOTIDE SEQUENCE [LARGE SCALE GENOMIC DNA]</scope>
    <source>
        <strain evidence="13 14">JAM7</strain>
    </source>
</reference>
<feature type="transmembrane region" description="Helical" evidence="7">
    <location>
        <begin position="132"/>
        <end position="154"/>
    </location>
</feature>
<dbReference type="AlphaFoldDB" id="I1YFV0"/>
<dbReference type="GO" id="GO:0003824">
    <property type="term" value="F:catalytic activity"/>
    <property type="evidence" value="ECO:0007669"/>
    <property type="project" value="UniProtKB-ARBA"/>
</dbReference>
<evidence type="ECO:0000256" key="3">
    <source>
        <dbReference type="ARBA" id="ARBA00022475"/>
    </source>
</evidence>
<dbReference type="KEGG" id="mec:Q7C_622"/>
<dbReference type="InterPro" id="IPR001633">
    <property type="entry name" value="EAL_dom"/>
</dbReference>
<evidence type="ECO:0000313" key="14">
    <source>
        <dbReference type="Proteomes" id="UP000009145"/>
    </source>
</evidence>
<dbReference type="InterPro" id="IPR029787">
    <property type="entry name" value="Nucleotide_cyclase"/>
</dbReference>
<dbReference type="OrthoDB" id="9813913at2"/>
<dbReference type="GO" id="GO:0007165">
    <property type="term" value="P:signal transduction"/>
    <property type="evidence" value="ECO:0007669"/>
    <property type="project" value="UniProtKB-ARBA"/>
</dbReference>
<comment type="cofactor">
    <cofactor evidence="1">
        <name>Mg(2+)</name>
        <dbReference type="ChEBI" id="CHEBI:18420"/>
    </cofactor>
</comment>
<dbReference type="Pfam" id="PF03924">
    <property type="entry name" value="CHASE"/>
    <property type="match status" value="1"/>
</dbReference>
<dbReference type="FunFam" id="3.30.70.270:FF:000001">
    <property type="entry name" value="Diguanylate cyclase domain protein"/>
    <property type="match status" value="1"/>
</dbReference>
<dbReference type="SMART" id="SM00086">
    <property type="entry name" value="PAC"/>
    <property type="match status" value="1"/>
</dbReference>
<dbReference type="SMART" id="SM01079">
    <property type="entry name" value="CHASE"/>
    <property type="match status" value="1"/>
</dbReference>
<dbReference type="eggNOG" id="COG5001">
    <property type="taxonomic scope" value="Bacteria"/>
</dbReference>
<keyword evidence="4 7" id="KW-0812">Transmembrane</keyword>
<dbReference type="PROSITE" id="PS50113">
    <property type="entry name" value="PAC"/>
    <property type="match status" value="1"/>
</dbReference>
<dbReference type="InterPro" id="IPR035919">
    <property type="entry name" value="EAL_sf"/>
</dbReference>
<feature type="domain" description="GGDEF" evidence="12">
    <location>
        <begin position="717"/>
        <end position="850"/>
    </location>
</feature>
<evidence type="ECO:0000259" key="10">
    <source>
        <dbReference type="PROSITE" id="PS50839"/>
    </source>
</evidence>
<dbReference type="CDD" id="cd01948">
    <property type="entry name" value="EAL"/>
    <property type="match status" value="1"/>
</dbReference>
<feature type="transmembrane region" description="Helical" evidence="7">
    <location>
        <begin position="85"/>
        <end position="111"/>
    </location>
</feature>
<protein>
    <submittedName>
        <fullName evidence="13">Diguanylate cyclase/phosphodiesterase (GGDEF &amp; EAL domains) with PAS/PAC sensor(S)</fullName>
    </submittedName>
</protein>
<proteinExistence type="predicted"/>
<evidence type="ECO:0000259" key="12">
    <source>
        <dbReference type="PROSITE" id="PS50887"/>
    </source>
</evidence>
<dbReference type="InterPro" id="IPR000014">
    <property type="entry name" value="PAS"/>
</dbReference>
<dbReference type="InterPro" id="IPR006189">
    <property type="entry name" value="CHASE_dom"/>
</dbReference>
<evidence type="ECO:0000256" key="6">
    <source>
        <dbReference type="ARBA" id="ARBA00023136"/>
    </source>
</evidence>
<dbReference type="PROSITE" id="PS50112">
    <property type="entry name" value="PAS"/>
    <property type="match status" value="1"/>
</dbReference>
<feature type="transmembrane region" description="Helical" evidence="7">
    <location>
        <begin position="166"/>
        <end position="186"/>
    </location>
</feature>
<dbReference type="SUPFAM" id="SSF55073">
    <property type="entry name" value="Nucleotide cyclase"/>
    <property type="match status" value="1"/>
</dbReference>
<keyword evidence="3" id="KW-1003">Cell membrane</keyword>
<dbReference type="PATRIC" id="fig|754477.3.peg.614"/>
<evidence type="ECO:0000256" key="1">
    <source>
        <dbReference type="ARBA" id="ARBA00001946"/>
    </source>
</evidence>
<feature type="transmembrane region" description="Helical" evidence="7">
    <location>
        <begin position="15"/>
        <end position="33"/>
    </location>
</feature>
<dbReference type="Gene3D" id="3.20.20.450">
    <property type="entry name" value="EAL domain"/>
    <property type="match status" value="1"/>
</dbReference>
<dbReference type="Pfam" id="PF00563">
    <property type="entry name" value="EAL"/>
    <property type="match status" value="1"/>
</dbReference>
<dbReference type="PANTHER" id="PTHR44757:SF2">
    <property type="entry name" value="BIOFILM ARCHITECTURE MAINTENANCE PROTEIN MBAA"/>
    <property type="match status" value="1"/>
</dbReference>
<dbReference type="EMBL" id="CP003380">
    <property type="protein sequence ID" value="AFJ01793.1"/>
    <property type="molecule type" value="Genomic_DNA"/>
</dbReference>
<dbReference type="InterPro" id="IPR000700">
    <property type="entry name" value="PAS-assoc_C"/>
</dbReference>
<dbReference type="CDD" id="cd00130">
    <property type="entry name" value="PAS"/>
    <property type="match status" value="1"/>
</dbReference>
<evidence type="ECO:0000259" key="9">
    <source>
        <dbReference type="PROSITE" id="PS50113"/>
    </source>
</evidence>
<evidence type="ECO:0000256" key="7">
    <source>
        <dbReference type="SAM" id="Phobius"/>
    </source>
</evidence>
<dbReference type="SUPFAM" id="SSF55785">
    <property type="entry name" value="PYP-like sensor domain (PAS domain)"/>
    <property type="match status" value="1"/>
</dbReference>
<keyword evidence="5 7" id="KW-1133">Transmembrane helix</keyword>
<evidence type="ECO:0000259" key="11">
    <source>
        <dbReference type="PROSITE" id="PS50883"/>
    </source>
</evidence>
<accession>I1YFV0</accession>
<dbReference type="NCBIfam" id="TIGR00254">
    <property type="entry name" value="GGDEF"/>
    <property type="match status" value="1"/>
</dbReference>
<dbReference type="GO" id="GO:0005886">
    <property type="term" value="C:plasma membrane"/>
    <property type="evidence" value="ECO:0007669"/>
    <property type="project" value="UniProtKB-SubCell"/>
</dbReference>
<evidence type="ECO:0000256" key="4">
    <source>
        <dbReference type="ARBA" id="ARBA00022692"/>
    </source>
</evidence>
<dbReference type="Pfam" id="PF00990">
    <property type="entry name" value="GGDEF"/>
    <property type="match status" value="1"/>
</dbReference>
<dbReference type="SMART" id="SM00091">
    <property type="entry name" value="PAS"/>
    <property type="match status" value="1"/>
</dbReference>
<dbReference type="SMART" id="SM00267">
    <property type="entry name" value="GGDEF"/>
    <property type="match status" value="1"/>
</dbReference>
<feature type="domain" description="EAL" evidence="11">
    <location>
        <begin position="859"/>
        <end position="1112"/>
    </location>
</feature>
<dbReference type="PROSITE" id="PS50887">
    <property type="entry name" value="GGDEF"/>
    <property type="match status" value="1"/>
</dbReference>
<dbReference type="InterPro" id="IPR043128">
    <property type="entry name" value="Rev_trsase/Diguanyl_cyclase"/>
</dbReference>
<feature type="transmembrane region" description="Helical" evidence="7">
    <location>
        <begin position="45"/>
        <end position="73"/>
    </location>
</feature>
<keyword evidence="6 7" id="KW-0472">Membrane</keyword>
<dbReference type="Gene3D" id="3.30.450.350">
    <property type="entry name" value="CHASE domain"/>
    <property type="match status" value="1"/>
</dbReference>
<dbReference type="Gene3D" id="3.30.70.270">
    <property type="match status" value="1"/>
</dbReference>
<dbReference type="InterPro" id="IPR000160">
    <property type="entry name" value="GGDEF_dom"/>
</dbReference>
<organism evidence="13 14">
    <name type="scientific">Methylophaga frappieri (strain ATCC BAA-2434 / DSM 25690 / JAM7)</name>
    <dbReference type="NCBI Taxonomy" id="754477"/>
    <lineage>
        <taxon>Bacteria</taxon>
        <taxon>Pseudomonadati</taxon>
        <taxon>Pseudomonadota</taxon>
        <taxon>Gammaproteobacteria</taxon>
        <taxon>Thiotrichales</taxon>
        <taxon>Piscirickettsiaceae</taxon>
        <taxon>Methylophaga</taxon>
    </lineage>
</organism>
<feature type="domain" description="CHASE" evidence="10">
    <location>
        <begin position="261"/>
        <end position="430"/>
    </location>
</feature>
<dbReference type="HOGENOM" id="CLU_000445_70_59_6"/>
<dbReference type="Gene3D" id="3.30.450.20">
    <property type="entry name" value="PAS domain"/>
    <property type="match status" value="1"/>
</dbReference>
<feature type="transmembrane region" description="Helical" evidence="7">
    <location>
        <begin position="198"/>
        <end position="215"/>
    </location>
</feature>
<feature type="domain" description="PAC" evidence="9">
    <location>
        <begin position="633"/>
        <end position="685"/>
    </location>
</feature>
<dbReference type="Proteomes" id="UP000009145">
    <property type="component" value="Chromosome"/>
</dbReference>
<dbReference type="InterPro" id="IPR035965">
    <property type="entry name" value="PAS-like_dom_sf"/>
</dbReference>
<dbReference type="CDD" id="cd01949">
    <property type="entry name" value="GGDEF"/>
    <property type="match status" value="1"/>
</dbReference>
<dbReference type="InterPro" id="IPR052155">
    <property type="entry name" value="Biofilm_reg_signaling"/>
</dbReference>